<gene>
    <name evidence="7" type="ORF">GCT13_20670</name>
</gene>
<dbReference type="Pfam" id="PF00440">
    <property type="entry name" value="TetR_N"/>
    <property type="match status" value="1"/>
</dbReference>
<keyword evidence="8" id="KW-1185">Reference proteome</keyword>
<feature type="domain" description="HTH tetR-type" evidence="6">
    <location>
        <begin position="6"/>
        <end position="66"/>
    </location>
</feature>
<reference evidence="7 8" key="1">
    <citation type="submission" date="2019-10" db="EMBL/GenBank/DDBJ databases">
        <title>Paraburkholderia sp. isolated from nodules of Mimosa pudica from Brazilian Atlantic Forest soils.</title>
        <authorList>
            <person name="Paulitsch F."/>
            <person name="Hungria M."/>
            <person name="Dall'Agnol R."/>
        </authorList>
    </citation>
    <scope>NUCLEOTIDE SEQUENCE [LARGE SCALE GENOMIC DNA]</scope>
    <source>
        <strain evidence="7 8">CNPSo 3157</strain>
    </source>
</reference>
<keyword evidence="3" id="KW-0804">Transcription</keyword>
<protein>
    <submittedName>
        <fullName evidence="7">TetR family transcriptional regulator</fullName>
    </submittedName>
</protein>
<dbReference type="InterPro" id="IPR036271">
    <property type="entry name" value="Tet_transcr_reg_TetR-rel_C_sf"/>
</dbReference>
<evidence type="ECO:0000256" key="1">
    <source>
        <dbReference type="ARBA" id="ARBA00023015"/>
    </source>
</evidence>
<evidence type="ECO:0000256" key="4">
    <source>
        <dbReference type="PROSITE-ProRule" id="PRU00335"/>
    </source>
</evidence>
<evidence type="ECO:0000256" key="2">
    <source>
        <dbReference type="ARBA" id="ARBA00023125"/>
    </source>
</evidence>
<dbReference type="PROSITE" id="PS50977">
    <property type="entry name" value="HTH_TETR_2"/>
    <property type="match status" value="1"/>
</dbReference>
<dbReference type="EMBL" id="WHNP01000018">
    <property type="protein sequence ID" value="MPW19245.1"/>
    <property type="molecule type" value="Genomic_DNA"/>
</dbReference>
<dbReference type="PRINTS" id="PR00455">
    <property type="entry name" value="HTHTETR"/>
</dbReference>
<dbReference type="GO" id="GO:0003677">
    <property type="term" value="F:DNA binding"/>
    <property type="evidence" value="ECO:0007669"/>
    <property type="project" value="UniProtKB-UniRule"/>
</dbReference>
<dbReference type="AlphaFoldDB" id="A0A7X1TH77"/>
<dbReference type="InterPro" id="IPR001647">
    <property type="entry name" value="HTH_TetR"/>
</dbReference>
<feature type="DNA-binding region" description="H-T-H motif" evidence="4">
    <location>
        <begin position="29"/>
        <end position="48"/>
    </location>
</feature>
<keyword evidence="1" id="KW-0805">Transcription regulation</keyword>
<dbReference type="SUPFAM" id="SSF48498">
    <property type="entry name" value="Tetracyclin repressor-like, C-terminal domain"/>
    <property type="match status" value="1"/>
</dbReference>
<proteinExistence type="predicted"/>
<dbReference type="PANTHER" id="PTHR47506:SF1">
    <property type="entry name" value="HTH-TYPE TRANSCRIPTIONAL REGULATOR YJDC"/>
    <property type="match status" value="1"/>
</dbReference>
<dbReference type="InterPro" id="IPR009057">
    <property type="entry name" value="Homeodomain-like_sf"/>
</dbReference>
<keyword evidence="2 4" id="KW-0238">DNA-binding</keyword>
<name>A0A7X1TH77_9BURK</name>
<comment type="caution">
    <text evidence="7">The sequence shown here is derived from an EMBL/GenBank/DDBJ whole genome shotgun (WGS) entry which is preliminary data.</text>
</comment>
<dbReference type="Gene3D" id="1.10.10.60">
    <property type="entry name" value="Homeodomain-like"/>
    <property type="match status" value="1"/>
</dbReference>
<dbReference type="PANTHER" id="PTHR47506">
    <property type="entry name" value="TRANSCRIPTIONAL REGULATORY PROTEIN"/>
    <property type="match status" value="1"/>
</dbReference>
<dbReference type="RefSeq" id="WP_152761080.1">
    <property type="nucleotide sequence ID" value="NZ_WHNP01000018.1"/>
</dbReference>
<evidence type="ECO:0000313" key="7">
    <source>
        <dbReference type="EMBL" id="MPW19245.1"/>
    </source>
</evidence>
<dbReference type="Proteomes" id="UP000484381">
    <property type="component" value="Unassembled WGS sequence"/>
</dbReference>
<evidence type="ECO:0000256" key="3">
    <source>
        <dbReference type="ARBA" id="ARBA00023163"/>
    </source>
</evidence>
<sequence>MARPREFDENYVLQKALYLFWDKGYEATSLSDLLEATGLTKSSLYKAFESKEGLFRRVVDVYERDHLGFRKVALSKPTPRLITEALLQGTVRLHTGDNTPPGCLVTLAVLACSAEAQPLSEELSASRNDFERRLRERFESVKNAGPLPDGMTSSEAAALLSTLIQGLAVQAKGGATRRHLRQVVTTVLKSWPSEFSDVGKAYSGPKSLQKEPTLSER</sequence>
<evidence type="ECO:0000259" key="6">
    <source>
        <dbReference type="PROSITE" id="PS50977"/>
    </source>
</evidence>
<dbReference type="Gene3D" id="1.10.357.10">
    <property type="entry name" value="Tetracycline Repressor, domain 2"/>
    <property type="match status" value="1"/>
</dbReference>
<feature type="region of interest" description="Disordered" evidence="5">
    <location>
        <begin position="196"/>
        <end position="217"/>
    </location>
</feature>
<evidence type="ECO:0000256" key="5">
    <source>
        <dbReference type="SAM" id="MobiDB-lite"/>
    </source>
</evidence>
<organism evidence="7 8">
    <name type="scientific">Paraburkholderia franconis</name>
    <dbReference type="NCBI Taxonomy" id="2654983"/>
    <lineage>
        <taxon>Bacteria</taxon>
        <taxon>Pseudomonadati</taxon>
        <taxon>Pseudomonadota</taxon>
        <taxon>Betaproteobacteria</taxon>
        <taxon>Burkholderiales</taxon>
        <taxon>Burkholderiaceae</taxon>
        <taxon>Paraburkholderia</taxon>
    </lineage>
</organism>
<dbReference type="SUPFAM" id="SSF46689">
    <property type="entry name" value="Homeodomain-like"/>
    <property type="match status" value="1"/>
</dbReference>
<accession>A0A7X1TH77</accession>
<evidence type="ECO:0000313" key="8">
    <source>
        <dbReference type="Proteomes" id="UP000484381"/>
    </source>
</evidence>